<proteinExistence type="predicted"/>
<sequence>MSVRHQVRAYVERLFEGLKEKVANGEYTVYCVYSPVYVQRESLPANQIDVEDFEFVDIRINMGDAESEKKLLDTITRETLENEVKGLYLLGLVIDKGESYVFSSENPIMEELKEDIIEKIESLKEE</sequence>
<gene>
    <name evidence="1" type="ORF">ENO47_09235</name>
</gene>
<dbReference type="EMBL" id="DSFP01000077">
    <property type="protein sequence ID" value="HEW46820.1"/>
    <property type="molecule type" value="Genomic_DNA"/>
</dbReference>
<evidence type="ECO:0000313" key="1">
    <source>
        <dbReference type="EMBL" id="HEW46820.1"/>
    </source>
</evidence>
<dbReference type="AlphaFoldDB" id="A0A7C2V4L2"/>
<reference evidence="1" key="1">
    <citation type="journal article" date="2020" name="mSystems">
        <title>Genome- and Community-Level Interaction Insights into Carbon Utilization and Element Cycling Functions of Hydrothermarchaeota in Hydrothermal Sediment.</title>
        <authorList>
            <person name="Zhou Z."/>
            <person name="Liu Y."/>
            <person name="Xu W."/>
            <person name="Pan J."/>
            <person name="Luo Z.H."/>
            <person name="Li M."/>
        </authorList>
    </citation>
    <scope>NUCLEOTIDE SEQUENCE [LARGE SCALE GENOMIC DNA]</scope>
    <source>
        <strain evidence="1">SpSt-132</strain>
    </source>
</reference>
<comment type="caution">
    <text evidence="1">The sequence shown here is derived from an EMBL/GenBank/DDBJ whole genome shotgun (WGS) entry which is preliminary data.</text>
</comment>
<organism evidence="1">
    <name type="scientific">Hydrogenobacter sp</name>
    <dbReference type="NCBI Taxonomy" id="2152829"/>
    <lineage>
        <taxon>Bacteria</taxon>
        <taxon>Pseudomonadati</taxon>
        <taxon>Aquificota</taxon>
        <taxon>Aquificia</taxon>
        <taxon>Aquificales</taxon>
        <taxon>Aquificaceae</taxon>
        <taxon>Hydrogenobacter</taxon>
    </lineage>
</organism>
<accession>A0A7C2V4L2</accession>
<name>A0A7C2V4L2_9AQUI</name>
<protein>
    <submittedName>
        <fullName evidence="1">Uncharacterized protein</fullName>
    </submittedName>
</protein>